<dbReference type="RefSeq" id="WP_194855295.1">
    <property type="nucleotide sequence ID" value="NZ_ARXR01000005.1"/>
</dbReference>
<dbReference type="InterPro" id="IPR058625">
    <property type="entry name" value="MdtA-like_BSH"/>
</dbReference>
<evidence type="ECO:0000313" key="5">
    <source>
        <dbReference type="EMBL" id="MBF5052271.1"/>
    </source>
</evidence>
<dbReference type="InterPro" id="IPR006143">
    <property type="entry name" value="RND_pump_MFP"/>
</dbReference>
<dbReference type="PANTHER" id="PTHR30469">
    <property type="entry name" value="MULTIDRUG RESISTANCE PROTEIN MDTA"/>
    <property type="match status" value="1"/>
</dbReference>
<sequence>MLRVIAGLAVIAVMAAVGWWWLSDGESAAAPQRPPTTVNVVPAISRPLSDNLEVVGTARATRAIVLVTQVDGRVDKIHFQESQDVEAGDLLVTLDARAARAETDRTRADYQRALSDYQRASRLVGGSAISEAEVANLKTTMESARAIMEASRVALEDHSLRAPFDGVVGLRQVDEGAFLQVGAPVTTLDSVRNLEVNFQVPERYLSRIRPDLTVEVTSDAYPDKVFRGKIALLDSRVEAASRSLTVKALLDNADSLLRPGQFLQVSVLLAEHPALLVPEQAVISQGAQSYVFTVSNDDVAERLPVSLGGRRDGWVEITAGLDQGQPVIVNGHSRLGSGAPVKVVEDEGALMPSQRALLEEPA</sequence>
<dbReference type="Gene3D" id="1.10.287.470">
    <property type="entry name" value="Helix hairpin bin"/>
    <property type="match status" value="1"/>
</dbReference>
<dbReference type="PANTHER" id="PTHR30469:SF11">
    <property type="entry name" value="BLL4320 PROTEIN"/>
    <property type="match status" value="1"/>
</dbReference>
<comment type="similarity">
    <text evidence="1">Belongs to the membrane fusion protein (MFP) (TC 8.A.1) family.</text>
</comment>
<feature type="domain" description="Multidrug resistance protein MdtA-like barrel-sandwich hybrid" evidence="2">
    <location>
        <begin position="67"/>
        <end position="183"/>
    </location>
</feature>
<dbReference type="InterPro" id="IPR058792">
    <property type="entry name" value="Beta-barrel_RND_2"/>
</dbReference>
<organism evidence="5 6">
    <name type="scientific">Alloalcanivorax venustensis ISO4</name>
    <dbReference type="NCBI Taxonomy" id="1177184"/>
    <lineage>
        <taxon>Bacteria</taxon>
        <taxon>Pseudomonadati</taxon>
        <taxon>Pseudomonadota</taxon>
        <taxon>Gammaproteobacteria</taxon>
        <taxon>Oceanospirillales</taxon>
        <taxon>Alcanivoracaceae</taxon>
        <taxon>Alloalcanivorax</taxon>
    </lineage>
</organism>
<evidence type="ECO:0000259" key="4">
    <source>
        <dbReference type="Pfam" id="PF25989"/>
    </source>
</evidence>
<comment type="caution">
    <text evidence="5">The sequence shown here is derived from an EMBL/GenBank/DDBJ whole genome shotgun (WGS) entry which is preliminary data.</text>
</comment>
<evidence type="ECO:0000256" key="1">
    <source>
        <dbReference type="ARBA" id="ARBA00009477"/>
    </source>
</evidence>
<dbReference type="NCBIfam" id="TIGR01730">
    <property type="entry name" value="RND_mfp"/>
    <property type="match status" value="1"/>
</dbReference>
<dbReference type="Pfam" id="PF25917">
    <property type="entry name" value="BSH_RND"/>
    <property type="match status" value="1"/>
</dbReference>
<dbReference type="SUPFAM" id="SSF111369">
    <property type="entry name" value="HlyD-like secretion proteins"/>
    <property type="match status" value="1"/>
</dbReference>
<accession>A0ABS0ADR0</accession>
<evidence type="ECO:0000259" key="3">
    <source>
        <dbReference type="Pfam" id="PF25954"/>
    </source>
</evidence>
<protein>
    <submittedName>
        <fullName evidence="5">RND efflux membrane fusion protein</fullName>
    </submittedName>
</protein>
<gene>
    <name evidence="5" type="ORF">ISO4_00873</name>
</gene>
<evidence type="ECO:0000313" key="6">
    <source>
        <dbReference type="Proteomes" id="UP000644441"/>
    </source>
</evidence>
<name>A0ABS0ADR0_9GAMM</name>
<proteinExistence type="inferred from homology"/>
<dbReference type="EMBL" id="ARXR01000005">
    <property type="protein sequence ID" value="MBF5052271.1"/>
    <property type="molecule type" value="Genomic_DNA"/>
</dbReference>
<reference evidence="5 6" key="1">
    <citation type="submission" date="2012-09" db="EMBL/GenBank/DDBJ databases">
        <title>Genome Sequence of alkane-degrading Bacterium Alcanivorax venustensis ISO4.</title>
        <authorList>
            <person name="Lai Q."/>
            <person name="Shao Z."/>
        </authorList>
    </citation>
    <scope>NUCLEOTIDE SEQUENCE [LARGE SCALE GENOMIC DNA]</scope>
    <source>
        <strain evidence="5 6">ISO4</strain>
    </source>
</reference>
<evidence type="ECO:0000259" key="2">
    <source>
        <dbReference type="Pfam" id="PF25917"/>
    </source>
</evidence>
<dbReference type="InterPro" id="IPR058637">
    <property type="entry name" value="YknX-like_C"/>
</dbReference>
<dbReference type="Pfam" id="PF25989">
    <property type="entry name" value="YknX_C"/>
    <property type="match status" value="1"/>
</dbReference>
<dbReference type="Proteomes" id="UP000644441">
    <property type="component" value="Unassembled WGS sequence"/>
</dbReference>
<feature type="domain" description="YknX-like C-terminal permuted SH3-like" evidence="4">
    <location>
        <begin position="275"/>
        <end position="343"/>
    </location>
</feature>
<dbReference type="Gene3D" id="2.40.50.100">
    <property type="match status" value="1"/>
</dbReference>
<dbReference type="Gene3D" id="2.40.420.20">
    <property type="match status" value="1"/>
</dbReference>
<dbReference type="Pfam" id="PF25954">
    <property type="entry name" value="Beta-barrel_RND_2"/>
    <property type="match status" value="1"/>
</dbReference>
<dbReference type="Gene3D" id="2.40.30.170">
    <property type="match status" value="1"/>
</dbReference>
<keyword evidence="6" id="KW-1185">Reference proteome</keyword>
<feature type="domain" description="CusB-like beta-barrel" evidence="3">
    <location>
        <begin position="196"/>
        <end position="267"/>
    </location>
</feature>